<evidence type="ECO:0000256" key="1">
    <source>
        <dbReference type="ARBA" id="ARBA00006484"/>
    </source>
</evidence>
<evidence type="ECO:0000313" key="3">
    <source>
        <dbReference type="EMBL" id="CAB4548900.1"/>
    </source>
</evidence>
<protein>
    <submittedName>
        <fullName evidence="3">Unannotated protein</fullName>
    </submittedName>
</protein>
<reference evidence="3" key="1">
    <citation type="submission" date="2020-05" db="EMBL/GenBank/DDBJ databases">
        <authorList>
            <person name="Chiriac C."/>
            <person name="Salcher M."/>
            <person name="Ghai R."/>
            <person name="Kavagutti S V."/>
        </authorList>
    </citation>
    <scope>NUCLEOTIDE SEQUENCE</scope>
</reference>
<dbReference type="InterPro" id="IPR002347">
    <property type="entry name" value="SDR_fam"/>
</dbReference>
<name>A0A6J6CBT8_9ZZZZ</name>
<dbReference type="SUPFAM" id="SSF51735">
    <property type="entry name" value="NAD(P)-binding Rossmann-fold domains"/>
    <property type="match status" value="1"/>
</dbReference>
<dbReference type="Gene3D" id="3.40.50.720">
    <property type="entry name" value="NAD(P)-binding Rossmann-like Domain"/>
    <property type="match status" value="1"/>
</dbReference>
<proteinExistence type="inferred from homology"/>
<dbReference type="AlphaFoldDB" id="A0A6J6CBT8"/>
<dbReference type="PROSITE" id="PS00061">
    <property type="entry name" value="ADH_SHORT"/>
    <property type="match status" value="1"/>
</dbReference>
<dbReference type="EMBL" id="CAEZST010000015">
    <property type="protein sequence ID" value="CAB4548900.1"/>
    <property type="molecule type" value="Genomic_DNA"/>
</dbReference>
<dbReference type="PRINTS" id="PR00080">
    <property type="entry name" value="SDRFAMILY"/>
</dbReference>
<evidence type="ECO:0000256" key="2">
    <source>
        <dbReference type="ARBA" id="ARBA00023002"/>
    </source>
</evidence>
<sequence length="267" mass="28028">MKVSGKVIVVTGAGSGMGRELTLELVRRGAKVAAVDMRSESLAETKKLAEDLGGKVSTYLLDVTDASAVAALPAKVETDLGIADALVNNAGIIQKFVKVNELSMEDAMHVMKVNFDGPLMLIKAFLPVLMKRPEAHLLNVSSMGAYAPVPGQSVYGASKAAIKLLTEGLRSELMGTSVGVTIVFPGAIATNIAQNSGMVIPAGAADMSKTKTTAADVAAREMVDAIENNKPRITIGPDAKFMDRFSRLNPVAAANLIYKQMANLLAK</sequence>
<dbReference type="PRINTS" id="PR00081">
    <property type="entry name" value="GDHRDH"/>
</dbReference>
<dbReference type="GO" id="GO:0016491">
    <property type="term" value="F:oxidoreductase activity"/>
    <property type="evidence" value="ECO:0007669"/>
    <property type="project" value="UniProtKB-KW"/>
</dbReference>
<accession>A0A6J6CBT8</accession>
<dbReference type="Pfam" id="PF00106">
    <property type="entry name" value="adh_short"/>
    <property type="match status" value="1"/>
</dbReference>
<dbReference type="PANTHER" id="PTHR44196">
    <property type="entry name" value="DEHYDROGENASE/REDUCTASE SDR FAMILY MEMBER 7B"/>
    <property type="match status" value="1"/>
</dbReference>
<keyword evidence="2" id="KW-0560">Oxidoreductase</keyword>
<gene>
    <name evidence="3" type="ORF">UFOPK1503_00884</name>
</gene>
<organism evidence="3">
    <name type="scientific">freshwater metagenome</name>
    <dbReference type="NCBI Taxonomy" id="449393"/>
    <lineage>
        <taxon>unclassified sequences</taxon>
        <taxon>metagenomes</taxon>
        <taxon>ecological metagenomes</taxon>
    </lineage>
</organism>
<dbReference type="InterPro" id="IPR036291">
    <property type="entry name" value="NAD(P)-bd_dom_sf"/>
</dbReference>
<dbReference type="GO" id="GO:0016020">
    <property type="term" value="C:membrane"/>
    <property type="evidence" value="ECO:0007669"/>
    <property type="project" value="TreeGrafter"/>
</dbReference>
<dbReference type="InterPro" id="IPR020904">
    <property type="entry name" value="Sc_DH/Rdtase_CS"/>
</dbReference>
<comment type="similarity">
    <text evidence="1">Belongs to the short-chain dehydrogenases/reductases (SDR) family.</text>
</comment>
<dbReference type="PANTHER" id="PTHR44196:SF1">
    <property type="entry name" value="DEHYDROGENASE_REDUCTASE SDR FAMILY MEMBER 7B"/>
    <property type="match status" value="1"/>
</dbReference>